<sequence>MEQNKILYQSNVGTSVGQINKNKVVVYTAITANYDNLYEPQYKSDKFDYVCFTDNPDIKSNFWKIIPFPRQNLDSTRKARYVKIQPHLFFQDYNYSVWVDANITIVGDLHELLQSYLKESSLVFFRHSDGRNCIYQEAEVCIRRNKDDKNVILAQAERYEKERYPENNGLISTGVILRRHKDPKIIETMDAWWNEVENFSKRDQMSFNYIAWKYNTPFSILDDYIRDNKYFKWRIHDHETNQKKSLI</sequence>
<dbReference type="Proteomes" id="UP000463051">
    <property type="component" value="Unassembled WGS sequence"/>
</dbReference>
<accession>A0A7X2H2J7</accession>
<keyword evidence="3" id="KW-1185">Reference proteome</keyword>
<protein>
    <submittedName>
        <fullName evidence="2">DUF616 domain-containing protein</fullName>
    </submittedName>
</protein>
<dbReference type="EMBL" id="WJXB01000002">
    <property type="protein sequence ID" value="MRN52354.1"/>
    <property type="molecule type" value="Genomic_DNA"/>
</dbReference>
<gene>
    <name evidence="2" type="ORF">GJB61_05020</name>
</gene>
<organism evidence="2 3">
    <name type="scientific">Paenibacillus monticola</name>
    <dbReference type="NCBI Taxonomy" id="2666075"/>
    <lineage>
        <taxon>Bacteria</taxon>
        <taxon>Bacillati</taxon>
        <taxon>Bacillota</taxon>
        <taxon>Bacilli</taxon>
        <taxon>Bacillales</taxon>
        <taxon>Paenibacillaceae</taxon>
        <taxon>Paenibacillus</taxon>
    </lineage>
</organism>
<name>A0A7X2H2J7_9BACL</name>
<dbReference type="RefSeq" id="WP_154117389.1">
    <property type="nucleotide sequence ID" value="NZ_WJXB01000002.1"/>
</dbReference>
<proteinExistence type="predicted"/>
<reference evidence="2 3" key="1">
    <citation type="submission" date="2019-11" db="EMBL/GenBank/DDBJ databases">
        <title>Paenibacillus monticola sp. nov., a novel PGPR strain isolated from mountain sample in China.</title>
        <authorList>
            <person name="Zhao Q."/>
            <person name="Li H.-P."/>
            <person name="Zhang J.-L."/>
        </authorList>
    </citation>
    <scope>NUCLEOTIDE SEQUENCE [LARGE SCALE GENOMIC DNA]</scope>
    <source>
        <strain evidence="2 3">LC-T2</strain>
    </source>
</reference>
<comment type="caution">
    <text evidence="2">The sequence shown here is derived from an EMBL/GenBank/DDBJ whole genome shotgun (WGS) entry which is preliminary data.</text>
</comment>
<evidence type="ECO:0000313" key="3">
    <source>
        <dbReference type="Proteomes" id="UP000463051"/>
    </source>
</evidence>
<dbReference type="Pfam" id="PF04765">
    <property type="entry name" value="TOD1_MUCI70"/>
    <property type="match status" value="1"/>
</dbReference>
<dbReference type="AlphaFoldDB" id="A0A7X2H2J7"/>
<dbReference type="Gene3D" id="3.90.550.10">
    <property type="entry name" value="Spore Coat Polysaccharide Biosynthesis Protein SpsA, Chain A"/>
    <property type="match status" value="1"/>
</dbReference>
<evidence type="ECO:0000313" key="2">
    <source>
        <dbReference type="EMBL" id="MRN52354.1"/>
    </source>
</evidence>
<dbReference type="SUPFAM" id="SSF53448">
    <property type="entry name" value="Nucleotide-diphospho-sugar transferases"/>
    <property type="match status" value="1"/>
</dbReference>
<feature type="domain" description="TOD1/MUCI70 glycosyltransferase-like" evidence="1">
    <location>
        <begin position="18"/>
        <end position="215"/>
    </location>
</feature>
<dbReference type="InterPro" id="IPR006852">
    <property type="entry name" value="TOD1_MUCI70"/>
</dbReference>
<dbReference type="PANTHER" id="PTHR12956">
    <property type="entry name" value="ALKALINE CERAMIDASE-RELATED"/>
    <property type="match status" value="1"/>
</dbReference>
<evidence type="ECO:0000259" key="1">
    <source>
        <dbReference type="Pfam" id="PF04765"/>
    </source>
</evidence>
<dbReference type="InterPro" id="IPR029044">
    <property type="entry name" value="Nucleotide-diphossugar_trans"/>
</dbReference>
<dbReference type="InterPro" id="IPR048354">
    <property type="entry name" value="TOD1_MUCI70_glycTrfase_dom"/>
</dbReference>